<evidence type="ECO:0000313" key="2">
    <source>
        <dbReference type="EMBL" id="EWC60929.1"/>
    </source>
</evidence>
<proteinExistence type="predicted"/>
<sequence>MRSPDPAAEPRRPDHLGRPEEAQDRRDRTDSAHRADPNTPDEPRPDGDPNRSQDQDTAQDQPSGRDPTADPERVQDGAEPDRATDPGPTPDERRDTADAQDADDVTHTFLMVCTEYSPEKGGVVVFNRALAEALADAGHNVIVRIGEDASRYADAQRPNLRIIGPRDLPASPDSRTLLGTADDPDDMPDNVDFVIGHTRFSGPDAAATRDARYPDAKLVHFVHMVPEALGRVKADDDPNDRAAGIVNHAIERDLVAGADLAVGVGPAIAENVREMVEQARAAGGPVATKEVHELIPGMEFVDRRPRSIEGREMKVLLFGRADVGQKGAKEAARVVSMLQAAGRPVQLTVRGVPAKQVVEQQEQLAVVARAEVEVRPFTTDRADLHTDLDDADVMVMTSRAEGFGLTAQEAAGAGVPVVVPSSSGFGRWLGDGFSAANAGPSIVEQGFEDRVPEDRWFEALKNVADNYDDAQERALALQQEFKDQNVTWSGTVESLIDALGRL</sequence>
<dbReference type="AlphaFoldDB" id="W7J465"/>
<dbReference type="OrthoDB" id="581105at2"/>
<dbReference type="GO" id="GO:0016757">
    <property type="term" value="F:glycosyltransferase activity"/>
    <property type="evidence" value="ECO:0007669"/>
    <property type="project" value="TreeGrafter"/>
</dbReference>
<dbReference type="SUPFAM" id="SSF53756">
    <property type="entry name" value="UDP-Glycosyltransferase/glycogen phosphorylase"/>
    <property type="match status" value="1"/>
</dbReference>
<name>W7J465_9PSEU</name>
<accession>W7J465</accession>
<dbReference type="PANTHER" id="PTHR45947">
    <property type="entry name" value="SULFOQUINOVOSYL TRANSFERASE SQD2"/>
    <property type="match status" value="1"/>
</dbReference>
<evidence type="ECO:0000256" key="1">
    <source>
        <dbReference type="SAM" id="MobiDB-lite"/>
    </source>
</evidence>
<evidence type="ECO:0008006" key="4">
    <source>
        <dbReference type="Google" id="ProtNLM"/>
    </source>
</evidence>
<reference evidence="2 3" key="1">
    <citation type="journal article" date="2014" name="Genome Announc.">
        <title>Draft Genome Sequence of the Antitrypanosomally Active Sponge-Associated Bacterium Actinokineospora sp. Strain EG49.</title>
        <authorList>
            <person name="Harjes J."/>
            <person name="Ryu T."/>
            <person name="Abdelmohsen U.R."/>
            <person name="Moitinho-Silva L."/>
            <person name="Horn H."/>
            <person name="Ravasi T."/>
            <person name="Hentschel U."/>
        </authorList>
    </citation>
    <scope>NUCLEOTIDE SEQUENCE [LARGE SCALE GENOMIC DNA]</scope>
    <source>
        <strain evidence="2 3">EG49</strain>
    </source>
</reference>
<dbReference type="STRING" id="909613.UO65_3859"/>
<dbReference type="Gene3D" id="3.40.50.2000">
    <property type="entry name" value="Glycogen Phosphorylase B"/>
    <property type="match status" value="2"/>
</dbReference>
<feature type="region of interest" description="Disordered" evidence="1">
    <location>
        <begin position="1"/>
        <end position="102"/>
    </location>
</feature>
<dbReference type="EMBL" id="AYXG01000139">
    <property type="protein sequence ID" value="EWC60929.1"/>
    <property type="molecule type" value="Genomic_DNA"/>
</dbReference>
<dbReference type="RefSeq" id="WP_035284396.1">
    <property type="nucleotide sequence ID" value="NZ_AYXG01000139.1"/>
</dbReference>
<dbReference type="PANTHER" id="PTHR45947:SF3">
    <property type="entry name" value="SULFOQUINOVOSYL TRANSFERASE SQD2"/>
    <property type="match status" value="1"/>
</dbReference>
<comment type="caution">
    <text evidence="2">The sequence shown here is derived from an EMBL/GenBank/DDBJ whole genome shotgun (WGS) entry which is preliminary data.</text>
</comment>
<gene>
    <name evidence="2" type="ORF">UO65_3859</name>
</gene>
<dbReference type="Pfam" id="PF20706">
    <property type="entry name" value="GT4-conflict"/>
    <property type="match status" value="1"/>
</dbReference>
<evidence type="ECO:0000313" key="3">
    <source>
        <dbReference type="Proteomes" id="UP000019277"/>
    </source>
</evidence>
<dbReference type="InterPro" id="IPR050194">
    <property type="entry name" value="Glycosyltransferase_grp1"/>
</dbReference>
<dbReference type="Proteomes" id="UP000019277">
    <property type="component" value="Unassembled WGS sequence"/>
</dbReference>
<dbReference type="eggNOG" id="COG0438">
    <property type="taxonomic scope" value="Bacteria"/>
</dbReference>
<protein>
    <recommendedName>
        <fullName evidence="4">Glycosyltransferase</fullName>
    </recommendedName>
</protein>
<feature type="compositionally biased region" description="Basic and acidic residues" evidence="1">
    <location>
        <begin position="8"/>
        <end position="54"/>
    </location>
</feature>
<dbReference type="CDD" id="cd03801">
    <property type="entry name" value="GT4_PimA-like"/>
    <property type="match status" value="1"/>
</dbReference>
<organism evidence="2 3">
    <name type="scientific">Actinokineospora spheciospongiae</name>
    <dbReference type="NCBI Taxonomy" id="909613"/>
    <lineage>
        <taxon>Bacteria</taxon>
        <taxon>Bacillati</taxon>
        <taxon>Actinomycetota</taxon>
        <taxon>Actinomycetes</taxon>
        <taxon>Pseudonocardiales</taxon>
        <taxon>Pseudonocardiaceae</taxon>
        <taxon>Actinokineospora</taxon>
    </lineage>
</organism>
<keyword evidence="3" id="KW-1185">Reference proteome</keyword>
<feature type="compositionally biased region" description="Basic and acidic residues" evidence="1">
    <location>
        <begin position="67"/>
        <end position="97"/>
    </location>
</feature>